<evidence type="ECO:0000313" key="1">
    <source>
        <dbReference type="EMBL" id="WNO53980.1"/>
    </source>
</evidence>
<evidence type="ECO:0000313" key="2">
    <source>
        <dbReference type="Proteomes" id="UP001302249"/>
    </source>
</evidence>
<keyword evidence="2" id="KW-1185">Reference proteome</keyword>
<name>A0ABZ0BA73_9SPHN</name>
<organism evidence="1 2">
    <name type="scientific">Stakelama saccharophila</name>
    <dbReference type="NCBI Taxonomy" id="3075605"/>
    <lineage>
        <taxon>Bacteria</taxon>
        <taxon>Pseudomonadati</taxon>
        <taxon>Pseudomonadota</taxon>
        <taxon>Alphaproteobacteria</taxon>
        <taxon>Sphingomonadales</taxon>
        <taxon>Sphingomonadaceae</taxon>
        <taxon>Stakelama</taxon>
    </lineage>
</organism>
<proteinExistence type="predicted"/>
<sequence length="48" mass="5038">MRKLVKAGFLRHFISGFVLGAIGLGAVQVVEAAHAQETAPPAATQKLH</sequence>
<accession>A0ABZ0BA73</accession>
<dbReference type="Proteomes" id="UP001302249">
    <property type="component" value="Chromosome"/>
</dbReference>
<reference evidence="1 2" key="1">
    <citation type="submission" date="2023-09" db="EMBL/GenBank/DDBJ databases">
        <authorList>
            <person name="Rey-Velasco X."/>
        </authorList>
    </citation>
    <scope>NUCLEOTIDE SEQUENCE [LARGE SCALE GENOMIC DNA]</scope>
    <source>
        <strain evidence="1 2">W311</strain>
    </source>
</reference>
<protein>
    <submittedName>
        <fullName evidence="1">Uncharacterized protein</fullName>
    </submittedName>
</protein>
<dbReference type="RefSeq" id="WP_313915976.1">
    <property type="nucleotide sequence ID" value="NZ_CP135076.1"/>
</dbReference>
<dbReference type="EMBL" id="CP135076">
    <property type="protein sequence ID" value="WNO53980.1"/>
    <property type="molecule type" value="Genomic_DNA"/>
</dbReference>
<gene>
    <name evidence="1" type="ORF">RPR59_01590</name>
</gene>